<comment type="subcellular location">
    <subcellularLocation>
        <location evidence="2">Cell envelope</location>
    </subcellularLocation>
</comment>
<evidence type="ECO:0000256" key="4">
    <source>
        <dbReference type="ARBA" id="ARBA00012780"/>
    </source>
</evidence>
<reference evidence="7 8" key="1">
    <citation type="journal article" date="2018" name="IMA Fungus">
        <title>IMA Genome-F 10: Nine draft genome sequences of Claviceps purpurea s.lat., including C. arundinis, C. humidiphila, and C. cf. spartinae, pseudomolecules for the pitch canker pathogen Fusarium circinatum, draft genome of Davidsoniella eucalypti, Grosmannia galeiformis, Quambalaria eucalypti, and Teratosphaeria destructans.</title>
        <authorList>
            <person name="Wingfield B.D."/>
            <person name="Liu M."/>
            <person name="Nguyen H.D."/>
            <person name="Lane F.A."/>
            <person name="Morgan S.W."/>
            <person name="De Vos L."/>
            <person name="Wilken P.M."/>
            <person name="Duong T.A."/>
            <person name="Aylward J."/>
            <person name="Coetzee M.P."/>
            <person name="Dadej K."/>
            <person name="De Beer Z.W."/>
            <person name="Findlay W."/>
            <person name="Havenga M."/>
            <person name="Kolarik M."/>
            <person name="Menzies J.G."/>
            <person name="Naidoo K."/>
            <person name="Pochopski O."/>
            <person name="Shoukouhi P."/>
            <person name="Santana Q.C."/>
            <person name="Seifert K.A."/>
            <person name="Soal N."/>
            <person name="Steenkamp E.T."/>
            <person name="Tatham C.T."/>
            <person name="van der Nest M.A."/>
            <person name="Wingfield M.J."/>
        </authorList>
    </citation>
    <scope>NUCLEOTIDE SEQUENCE [LARGE SCALE GENOMIC DNA]</scope>
    <source>
        <strain evidence="7">CMW44962</strain>
    </source>
</reference>
<dbReference type="SUPFAM" id="SSF51445">
    <property type="entry name" value="(Trans)glycosidases"/>
    <property type="match status" value="1"/>
</dbReference>
<evidence type="ECO:0000256" key="2">
    <source>
        <dbReference type="ARBA" id="ARBA00004196"/>
    </source>
</evidence>
<name>A0A9W7W061_9PEZI</name>
<reference evidence="7 8" key="2">
    <citation type="journal article" date="2021" name="Curr. Genet.">
        <title>Genetic response to nitrogen starvation in the aggressive Eucalyptus foliar pathogen Teratosphaeria destructans.</title>
        <authorList>
            <person name="Havenga M."/>
            <person name="Wingfield B.D."/>
            <person name="Wingfield M.J."/>
            <person name="Dreyer L.L."/>
            <person name="Roets F."/>
            <person name="Aylward J."/>
        </authorList>
    </citation>
    <scope>NUCLEOTIDE SEQUENCE [LARGE SCALE GENOMIC DNA]</scope>
    <source>
        <strain evidence="7">CMW44962</strain>
    </source>
</reference>
<sequence>MRFAQLAAAASALAAAQATYTGFNSGSTFADGRPKQQADFNGEFTKARSLPGTNGHFTSCRLFTMIQGGTANDPISAIPAAIATGTSLLLGLWASAGQAAFDNEKIALKRAIDQYGDSFIKLVVGISVGSEDLYRNSPTGITNNHYNGGVDPHVIVDYVGQVRTLIKDTPAAGLTIGHTDTWTAFVNASNAEVIAQLDWLGMDTYPYYQTTMENSIDVSDKLFWDAYQATVGVSLGKPVMVTETGWPTSGDTMNKAVASIANAERYYASVGCSLFGKTDTWWYTLLDSGSPNPSFGICGSDINEAPLYNLNCPAFNKAK</sequence>
<evidence type="ECO:0000313" key="8">
    <source>
        <dbReference type="Proteomes" id="UP001138500"/>
    </source>
</evidence>
<keyword evidence="5 7" id="KW-0378">Hydrolase</keyword>
<dbReference type="PANTHER" id="PTHR16631">
    <property type="entry name" value="GLUCAN 1,3-BETA-GLUCOSIDASE"/>
    <property type="match status" value="1"/>
</dbReference>
<dbReference type="Proteomes" id="UP001138500">
    <property type="component" value="Unassembled WGS sequence"/>
</dbReference>
<organism evidence="7 8">
    <name type="scientific">Teratosphaeria destructans</name>
    <dbReference type="NCBI Taxonomy" id="418781"/>
    <lineage>
        <taxon>Eukaryota</taxon>
        <taxon>Fungi</taxon>
        <taxon>Dikarya</taxon>
        <taxon>Ascomycota</taxon>
        <taxon>Pezizomycotina</taxon>
        <taxon>Dothideomycetes</taxon>
        <taxon>Dothideomycetidae</taxon>
        <taxon>Mycosphaerellales</taxon>
        <taxon>Teratosphaeriaceae</taxon>
        <taxon>Teratosphaeria</taxon>
    </lineage>
</organism>
<evidence type="ECO:0000256" key="3">
    <source>
        <dbReference type="ARBA" id="ARBA00008773"/>
    </source>
</evidence>
<feature type="chain" id="PRO_5040856928" description="glucan endo-1,3-beta-D-glucosidase" evidence="6">
    <location>
        <begin position="19"/>
        <end position="319"/>
    </location>
</feature>
<evidence type="ECO:0000313" key="7">
    <source>
        <dbReference type="EMBL" id="KAH9822925.1"/>
    </source>
</evidence>
<dbReference type="OrthoDB" id="77201at2759"/>
<comment type="catalytic activity">
    <reaction evidence="1">
        <text>Hydrolysis of (1-&gt;3)-beta-D-glucosidic linkages in (1-&gt;3)-beta-D-glucans.</text>
        <dbReference type="EC" id="3.2.1.39"/>
    </reaction>
</comment>
<evidence type="ECO:0000256" key="5">
    <source>
        <dbReference type="ARBA" id="ARBA00022801"/>
    </source>
</evidence>
<comment type="similarity">
    <text evidence="3">Belongs to the glycosyl hydrolase 17 family.</text>
</comment>
<keyword evidence="6" id="KW-0732">Signal</keyword>
<dbReference type="PANTHER" id="PTHR16631:SF13">
    <property type="entry name" value="GLUCAN ENDO-1,3-BETA-GLUCOSIDASE EGLC-RELATED"/>
    <property type="match status" value="1"/>
</dbReference>
<gene>
    <name evidence="7" type="ORF">Tdes44962_MAKER00753</name>
</gene>
<dbReference type="Gene3D" id="3.20.20.80">
    <property type="entry name" value="Glycosidases"/>
    <property type="match status" value="1"/>
</dbReference>
<keyword evidence="8" id="KW-1185">Reference proteome</keyword>
<protein>
    <recommendedName>
        <fullName evidence="4">glucan endo-1,3-beta-D-glucosidase</fullName>
        <ecNumber evidence="4">3.2.1.39</ecNumber>
    </recommendedName>
</protein>
<accession>A0A9W7W061</accession>
<dbReference type="InterPro" id="IPR017853">
    <property type="entry name" value="GH"/>
</dbReference>
<dbReference type="EC" id="3.2.1.39" evidence="4"/>
<dbReference type="GO" id="GO:0071555">
    <property type="term" value="P:cell wall organization"/>
    <property type="evidence" value="ECO:0007669"/>
    <property type="project" value="TreeGrafter"/>
</dbReference>
<proteinExistence type="inferred from homology"/>
<comment type="caution">
    <text evidence="7">The sequence shown here is derived from an EMBL/GenBank/DDBJ whole genome shotgun (WGS) entry which is preliminary data.</text>
</comment>
<dbReference type="AlphaFoldDB" id="A0A9W7W061"/>
<feature type="signal peptide" evidence="6">
    <location>
        <begin position="1"/>
        <end position="18"/>
    </location>
</feature>
<dbReference type="GO" id="GO:0009277">
    <property type="term" value="C:fungal-type cell wall"/>
    <property type="evidence" value="ECO:0007669"/>
    <property type="project" value="TreeGrafter"/>
</dbReference>
<evidence type="ECO:0000256" key="1">
    <source>
        <dbReference type="ARBA" id="ARBA00000382"/>
    </source>
</evidence>
<dbReference type="InterPro" id="IPR050732">
    <property type="entry name" value="Beta-glucan_modifiers"/>
</dbReference>
<dbReference type="GO" id="GO:0009986">
    <property type="term" value="C:cell surface"/>
    <property type="evidence" value="ECO:0007669"/>
    <property type="project" value="TreeGrafter"/>
</dbReference>
<dbReference type="GO" id="GO:0042973">
    <property type="term" value="F:glucan endo-1,3-beta-D-glucosidase activity"/>
    <property type="evidence" value="ECO:0007669"/>
    <property type="project" value="UniProtKB-EC"/>
</dbReference>
<dbReference type="GO" id="GO:0005576">
    <property type="term" value="C:extracellular region"/>
    <property type="evidence" value="ECO:0007669"/>
    <property type="project" value="TreeGrafter"/>
</dbReference>
<dbReference type="EMBL" id="RIBY02002200">
    <property type="protein sequence ID" value="KAH9822925.1"/>
    <property type="molecule type" value="Genomic_DNA"/>
</dbReference>
<evidence type="ECO:0000256" key="6">
    <source>
        <dbReference type="SAM" id="SignalP"/>
    </source>
</evidence>